<proteinExistence type="predicted"/>
<gene>
    <name evidence="1" type="ORF">A4G28_21365</name>
</gene>
<comment type="caution">
    <text evidence="1">The sequence shown here is derived from an EMBL/GenBank/DDBJ whole genome shotgun (WGS) entry which is preliminary data.</text>
</comment>
<keyword evidence="2" id="KW-1185">Reference proteome</keyword>
<dbReference type="Proteomes" id="UP000077342">
    <property type="component" value="Unassembled WGS sequence"/>
</dbReference>
<organism evidence="1 2">
    <name type="scientific">Mycobacterium ostraviense</name>
    <dbReference type="NCBI Taxonomy" id="2738409"/>
    <lineage>
        <taxon>Bacteria</taxon>
        <taxon>Bacillati</taxon>
        <taxon>Actinomycetota</taxon>
        <taxon>Actinomycetes</taxon>
        <taxon>Mycobacteriales</taxon>
        <taxon>Mycobacteriaceae</taxon>
        <taxon>Mycobacterium</taxon>
    </lineage>
</organism>
<dbReference type="Gene3D" id="3.20.80.10">
    <property type="entry name" value="Regulatory factor, effector binding domain"/>
    <property type="match status" value="1"/>
</dbReference>
<accession>A0A162E8S7</accession>
<sequence>MLGCVAPLLTQVVEAAGSVVGVRVGTEKPPHTVEQLHGGLQIRRYGPRIAAEVVVADTEEGARNRGFRALAGYIFGANHANSKIAMTAPVSQQRAGGAVSAAKRIAMTAPVAQQAGGDGTWVIRFFMPAKWTLDTLPTPDDESVELVAVRAQEYAVLRFSGDRGPGAVASHTDELLRLLDGTEYAPAGAPVAWFYDPPWTVPCLRRNEVAVPVTRR</sequence>
<evidence type="ECO:0000313" key="2">
    <source>
        <dbReference type="Proteomes" id="UP000077342"/>
    </source>
</evidence>
<dbReference type="EMBL" id="LWCI01000033">
    <property type="protein sequence ID" value="KZS67257.1"/>
    <property type="molecule type" value="Genomic_DNA"/>
</dbReference>
<dbReference type="PANTHER" id="PTHR11220:SF58">
    <property type="entry name" value="SOUL HEME-BINDING FAMILY PROTEIN"/>
    <property type="match status" value="1"/>
</dbReference>
<dbReference type="InterPro" id="IPR011256">
    <property type="entry name" value="Reg_factor_effector_dom_sf"/>
</dbReference>
<dbReference type="Pfam" id="PF04832">
    <property type="entry name" value="SOUL"/>
    <property type="match status" value="1"/>
</dbReference>
<dbReference type="AlphaFoldDB" id="A0A162E8S7"/>
<reference evidence="2" key="1">
    <citation type="submission" date="2016-04" db="EMBL/GenBank/DDBJ databases">
        <authorList>
            <person name="Strapagiel D."/>
            <person name="Borowka P."/>
            <person name="Marciniak B."/>
            <person name="Bakula Z."/>
            <person name="Van Ingen J."/>
            <person name="Safianowska A."/>
            <person name="Dziadek J."/>
            <person name="Jagielski T."/>
        </authorList>
    </citation>
    <scope>NUCLEOTIDE SEQUENCE [LARGE SCALE GENOMIC DNA]</scope>
    <source>
        <strain evidence="2">1010001458</strain>
    </source>
</reference>
<dbReference type="SUPFAM" id="SSF55136">
    <property type="entry name" value="Probable bacterial effector-binding domain"/>
    <property type="match status" value="1"/>
</dbReference>
<dbReference type="PANTHER" id="PTHR11220">
    <property type="entry name" value="HEME-BINDING PROTEIN-RELATED"/>
    <property type="match status" value="1"/>
</dbReference>
<name>A0A162E8S7_9MYCO</name>
<dbReference type="InterPro" id="IPR006917">
    <property type="entry name" value="SOUL_heme-bd"/>
</dbReference>
<protein>
    <submittedName>
        <fullName evidence="1">Heme-binding protein</fullName>
    </submittedName>
</protein>
<evidence type="ECO:0000313" key="1">
    <source>
        <dbReference type="EMBL" id="KZS67257.1"/>
    </source>
</evidence>
<dbReference type="RefSeq" id="WP_075509455.1">
    <property type="nucleotide sequence ID" value="NZ_CP089224.1"/>
</dbReference>